<accession>A0A0F9GBG2</accession>
<reference evidence="2" key="1">
    <citation type="journal article" date="2015" name="Nature">
        <title>Complex archaea that bridge the gap between prokaryotes and eukaryotes.</title>
        <authorList>
            <person name="Spang A."/>
            <person name="Saw J.H."/>
            <person name="Jorgensen S.L."/>
            <person name="Zaremba-Niedzwiedzka K."/>
            <person name="Martijn J."/>
            <person name="Lind A.E."/>
            <person name="van Eijk R."/>
            <person name="Schleper C."/>
            <person name="Guy L."/>
            <person name="Ettema T.J."/>
        </authorList>
    </citation>
    <scope>NUCLEOTIDE SEQUENCE</scope>
</reference>
<dbReference type="NCBIfam" id="TIGR04416">
    <property type="entry name" value="group_II_RT_mat"/>
    <property type="match status" value="1"/>
</dbReference>
<dbReference type="SUPFAM" id="SSF56672">
    <property type="entry name" value="DNA/RNA polymerases"/>
    <property type="match status" value="1"/>
</dbReference>
<dbReference type="Pfam" id="PF00078">
    <property type="entry name" value="RVT_1"/>
    <property type="match status" value="1"/>
</dbReference>
<dbReference type="InterPro" id="IPR051083">
    <property type="entry name" value="GrpII_Intron_Splice-Mob/Def"/>
</dbReference>
<dbReference type="CDD" id="cd01651">
    <property type="entry name" value="RT_G2_intron"/>
    <property type="match status" value="1"/>
</dbReference>
<dbReference type="PROSITE" id="PS50878">
    <property type="entry name" value="RT_POL"/>
    <property type="match status" value="1"/>
</dbReference>
<dbReference type="PANTHER" id="PTHR34047">
    <property type="entry name" value="NUCLEAR INTRON MATURASE 1, MITOCHONDRIAL-RELATED"/>
    <property type="match status" value="1"/>
</dbReference>
<dbReference type="InterPro" id="IPR030931">
    <property type="entry name" value="Group_II_RT_mat"/>
</dbReference>
<proteinExistence type="predicted"/>
<organism evidence="2">
    <name type="scientific">marine sediment metagenome</name>
    <dbReference type="NCBI Taxonomy" id="412755"/>
    <lineage>
        <taxon>unclassified sequences</taxon>
        <taxon>metagenomes</taxon>
        <taxon>ecological metagenomes</taxon>
    </lineage>
</organism>
<dbReference type="InterPro" id="IPR043502">
    <property type="entry name" value="DNA/RNA_pol_sf"/>
</dbReference>
<dbReference type="AlphaFoldDB" id="A0A0F9GBG2"/>
<dbReference type="PANTHER" id="PTHR34047:SF8">
    <property type="entry name" value="PROTEIN YKFC"/>
    <property type="match status" value="1"/>
</dbReference>
<gene>
    <name evidence="2" type="ORF">LCGC14_1930830</name>
</gene>
<evidence type="ECO:0000259" key="1">
    <source>
        <dbReference type="PROSITE" id="PS50878"/>
    </source>
</evidence>
<evidence type="ECO:0000313" key="2">
    <source>
        <dbReference type="EMBL" id="KKL87826.1"/>
    </source>
</evidence>
<name>A0A0F9GBG2_9ZZZZ</name>
<protein>
    <recommendedName>
        <fullName evidence="1">Reverse transcriptase domain-containing protein</fullName>
    </recommendedName>
</protein>
<sequence>MKSKMSTVELQIAERARKFKGEALHNLHHFIDAPLLQESYKRLNKKSAEGIDGKTWQQYGLEFPERRESLLSEFKSGRYRAPALRRVYIPKDKHGQRPIDISTTEDKVLQASVRRVIEPIYEEDFKPFSYGFRPGRSQHQAIDYMSGQVSFQGMHYIIDADLKNYFGSINHGMLREFLDKRVKDGVVRRMIDKWLKAGIMESGNISYPSHGTQQGSVISPLLSNIYLHYVLDEWFSEQIQPLLKGKSFIIRFADDFIMGFTYKSDAERVMEVLPKRFAKYGLTLHPEKTNLIDLNSKRGGSGRSFDFLGFTHYLGKSRKGNKVLKRKTSSKRLTRAIVNISKFVKLNRHMKLRELITAINIKLRGHYSYYGITFNFQGISRFFLHVKRCLFKWLNRRGGRRKWYWVNFSLLVEQWLPLVKPLIYHSYESTKRI</sequence>
<comment type="caution">
    <text evidence="2">The sequence shown here is derived from an EMBL/GenBank/DDBJ whole genome shotgun (WGS) entry which is preliminary data.</text>
</comment>
<dbReference type="EMBL" id="LAZR01020732">
    <property type="protein sequence ID" value="KKL87826.1"/>
    <property type="molecule type" value="Genomic_DNA"/>
</dbReference>
<dbReference type="InterPro" id="IPR000477">
    <property type="entry name" value="RT_dom"/>
</dbReference>
<feature type="domain" description="Reverse transcriptase" evidence="1">
    <location>
        <begin position="70"/>
        <end position="312"/>
    </location>
</feature>